<dbReference type="Proteomes" id="UP000831701">
    <property type="component" value="Chromosome 8"/>
</dbReference>
<dbReference type="EMBL" id="CM041538">
    <property type="protein sequence ID" value="KAI3368980.1"/>
    <property type="molecule type" value="Genomic_DNA"/>
</dbReference>
<evidence type="ECO:0000313" key="2">
    <source>
        <dbReference type="Proteomes" id="UP000831701"/>
    </source>
</evidence>
<sequence length="686" mass="76261">MCDNGDPEDKPPAPPVRISSTIFSTGSGKDSLSANHSSKPLPSVPEEKKPRNKIISIFSGAEKAGRKKDRDKERPEISPPSDFEHTIHVGFDAVTGEFTGMPEQWARLLQTSNITKSEQKKNPQAVLDVLKFYDSTGNGRQKYLSFSSSEKDAFTPGPQSPVKKGTEPSSPTIKDIDDDDDDEAPPPVVAPRPEHTKSVYTRSVIDPIPAPSTCVDGETASKAADRQKKKGKMSDEEIMDKLRTIVSIGDPKKKYTRYEKIGQGASGTVFTAIDVATGQEVAIKQINLQKQPKKELIINEILVMKELKNPNIVNFLDSFLMGEELFVVMEYLAGGSLTDVVTETCMDEAQIAAVCRECLQALDFLHANQVIHRDIKSDNVLLGMDGSVKLTDFGFCAQITPEQSKRSTMVGTPYWMAPEVVTRKAYGPKVDIWSLGIMAIEMVEGEPPYLNENPLRALYLIATNGTHRAAEPRDCRTPRSSLQSSEISSTAAHCVLSQNPENVELARFYCFTQRTIARRLVLRQDPSVKRQLCKKCCSLLIPGVTATVRQRRKNSKTRFTVVRCLSCGQTKTLLNNPDHCLWVDRPEAQMEQKKQSGDDPQLNTPASKKMLSKDMHSIQRLLLRKPKSQKAQSLMSQCLLNPVLPRALPAHSSFFLSVKHDGQIFLSLSIKYVKLYCVTYSNTLMK</sequence>
<proteinExistence type="predicted"/>
<protein>
    <submittedName>
        <fullName evidence="1">Uncharacterized protein</fullName>
    </submittedName>
</protein>
<reference evidence="1" key="1">
    <citation type="submission" date="2022-04" db="EMBL/GenBank/DDBJ databases">
        <title>Jade perch genome.</title>
        <authorList>
            <person name="Chao B."/>
        </authorList>
    </citation>
    <scope>NUCLEOTIDE SEQUENCE</scope>
    <source>
        <strain evidence="1">CB-2022</strain>
    </source>
</reference>
<evidence type="ECO:0000313" key="1">
    <source>
        <dbReference type="EMBL" id="KAI3368980.1"/>
    </source>
</evidence>
<gene>
    <name evidence="1" type="ORF">L3Q82_025946</name>
</gene>
<name>A0ACB8WMT4_9TELE</name>
<comment type="caution">
    <text evidence="1">The sequence shown here is derived from an EMBL/GenBank/DDBJ whole genome shotgun (WGS) entry which is preliminary data.</text>
</comment>
<accession>A0ACB8WMT4</accession>
<organism evidence="1 2">
    <name type="scientific">Scortum barcoo</name>
    <name type="common">barcoo grunter</name>
    <dbReference type="NCBI Taxonomy" id="214431"/>
    <lineage>
        <taxon>Eukaryota</taxon>
        <taxon>Metazoa</taxon>
        <taxon>Chordata</taxon>
        <taxon>Craniata</taxon>
        <taxon>Vertebrata</taxon>
        <taxon>Euteleostomi</taxon>
        <taxon>Actinopterygii</taxon>
        <taxon>Neopterygii</taxon>
        <taxon>Teleostei</taxon>
        <taxon>Neoteleostei</taxon>
        <taxon>Acanthomorphata</taxon>
        <taxon>Eupercaria</taxon>
        <taxon>Centrarchiformes</taxon>
        <taxon>Terapontoidei</taxon>
        <taxon>Terapontidae</taxon>
        <taxon>Scortum</taxon>
    </lineage>
</organism>
<keyword evidence="2" id="KW-1185">Reference proteome</keyword>